<gene>
    <name evidence="1" type="ORF">JX265_006377</name>
</gene>
<dbReference type="EMBL" id="JAFIMR010000014">
    <property type="protein sequence ID" value="KAI1870207.1"/>
    <property type="molecule type" value="Genomic_DNA"/>
</dbReference>
<evidence type="ECO:0000313" key="1">
    <source>
        <dbReference type="EMBL" id="KAI1870207.1"/>
    </source>
</evidence>
<reference evidence="1" key="1">
    <citation type="submission" date="2021-03" db="EMBL/GenBank/DDBJ databases">
        <title>Revisited historic fungal species revealed as producer of novel bioactive compounds through whole genome sequencing and comparative genomics.</title>
        <authorList>
            <person name="Vignolle G.A."/>
            <person name="Hochenegger N."/>
            <person name="Mach R.L."/>
            <person name="Mach-Aigner A.R."/>
            <person name="Javad Rahimi M."/>
            <person name="Salim K.A."/>
            <person name="Chan C.M."/>
            <person name="Lim L.B.L."/>
            <person name="Cai F."/>
            <person name="Druzhinina I.S."/>
            <person name="U'Ren J.M."/>
            <person name="Derntl C."/>
        </authorList>
    </citation>
    <scope>NUCLEOTIDE SEQUENCE</scope>
    <source>
        <strain evidence="1">TUCIM 5799</strain>
    </source>
</reference>
<proteinExistence type="predicted"/>
<accession>A0A9P9WM08</accession>
<comment type="caution">
    <text evidence="1">The sequence shown here is derived from an EMBL/GenBank/DDBJ whole genome shotgun (WGS) entry which is preliminary data.</text>
</comment>
<dbReference type="Proteomes" id="UP000829685">
    <property type="component" value="Unassembled WGS sequence"/>
</dbReference>
<organism evidence="1 2">
    <name type="scientific">Neoarthrinium moseri</name>
    <dbReference type="NCBI Taxonomy" id="1658444"/>
    <lineage>
        <taxon>Eukaryota</taxon>
        <taxon>Fungi</taxon>
        <taxon>Dikarya</taxon>
        <taxon>Ascomycota</taxon>
        <taxon>Pezizomycotina</taxon>
        <taxon>Sordariomycetes</taxon>
        <taxon>Xylariomycetidae</taxon>
        <taxon>Amphisphaeriales</taxon>
        <taxon>Apiosporaceae</taxon>
        <taxon>Neoarthrinium</taxon>
    </lineage>
</organism>
<name>A0A9P9WM08_9PEZI</name>
<dbReference type="AlphaFoldDB" id="A0A9P9WM08"/>
<keyword evidence="2" id="KW-1185">Reference proteome</keyword>
<protein>
    <submittedName>
        <fullName evidence="1">Uncharacterized protein</fullName>
    </submittedName>
</protein>
<sequence length="182" mass="20952">MCPLAVPIPAARTVLRWPILDLLSAYYHERISHLRRCILGAALAFALGAADMCRSEHAHLQAHSTLIAELALYTVLGFVAEWRFGLLARADAWLARELADLMYVVEDIEAVFDIARKMRVRRDGGKTWKDGAMVRMKTWKPRVRGTRGFRRGGDWTSYGDESDLMLWMKHRNQVRQRLMKVK</sequence>
<evidence type="ECO:0000313" key="2">
    <source>
        <dbReference type="Proteomes" id="UP000829685"/>
    </source>
</evidence>